<name>A0A8X6XRM2_9ARAC</name>
<comment type="caution">
    <text evidence="1">The sequence shown here is derived from an EMBL/GenBank/DDBJ whole genome shotgun (WGS) entry which is preliminary data.</text>
</comment>
<evidence type="ECO:0000313" key="1">
    <source>
        <dbReference type="EMBL" id="GFY57928.1"/>
    </source>
</evidence>
<reference evidence="1" key="1">
    <citation type="submission" date="2020-08" db="EMBL/GenBank/DDBJ databases">
        <title>Multicomponent nature underlies the extraordinary mechanical properties of spider dragline silk.</title>
        <authorList>
            <person name="Kono N."/>
            <person name="Nakamura H."/>
            <person name="Mori M."/>
            <person name="Yoshida Y."/>
            <person name="Ohtoshi R."/>
            <person name="Malay A.D."/>
            <person name="Moran D.A.P."/>
            <person name="Tomita M."/>
            <person name="Numata K."/>
            <person name="Arakawa K."/>
        </authorList>
    </citation>
    <scope>NUCLEOTIDE SEQUENCE</scope>
</reference>
<dbReference type="EMBL" id="BMAV01011817">
    <property type="protein sequence ID" value="GFY57928.1"/>
    <property type="molecule type" value="Genomic_DNA"/>
</dbReference>
<dbReference type="Proteomes" id="UP000886998">
    <property type="component" value="Unassembled WGS sequence"/>
</dbReference>
<organism evidence="1 2">
    <name type="scientific">Trichonephila inaurata madagascariensis</name>
    <dbReference type="NCBI Taxonomy" id="2747483"/>
    <lineage>
        <taxon>Eukaryota</taxon>
        <taxon>Metazoa</taxon>
        <taxon>Ecdysozoa</taxon>
        <taxon>Arthropoda</taxon>
        <taxon>Chelicerata</taxon>
        <taxon>Arachnida</taxon>
        <taxon>Araneae</taxon>
        <taxon>Araneomorphae</taxon>
        <taxon>Entelegynae</taxon>
        <taxon>Araneoidea</taxon>
        <taxon>Nephilidae</taxon>
        <taxon>Trichonephila</taxon>
        <taxon>Trichonephila inaurata</taxon>
    </lineage>
</organism>
<sequence>MAVAGNDNLEHHLPEISKVAAAENDNLEHHLPEIRKMTVAGNDNLEHHLREISKTAVAGNDNLEHPLLEISKMAADVQPNTLSSLEAMFLRTADPDPVVHYINSLLDEAINIVQTCRLSTSVSCVSLDIPTRSSHDKC</sequence>
<gene>
    <name evidence="1" type="ORF">TNIN_476801</name>
</gene>
<evidence type="ECO:0000313" key="2">
    <source>
        <dbReference type="Proteomes" id="UP000886998"/>
    </source>
</evidence>
<accession>A0A8X6XRM2</accession>
<protein>
    <submittedName>
        <fullName evidence="1">Uncharacterized protein</fullName>
    </submittedName>
</protein>
<dbReference type="AlphaFoldDB" id="A0A8X6XRM2"/>
<keyword evidence="2" id="KW-1185">Reference proteome</keyword>
<proteinExistence type="predicted"/>